<proteinExistence type="inferred from homology"/>
<feature type="binding site" evidence="6">
    <location>
        <position position="53"/>
    </location>
    <ligand>
        <name>Fe cation</name>
        <dbReference type="ChEBI" id="CHEBI:24875"/>
        <label>1</label>
    </ligand>
</feature>
<gene>
    <name evidence="9" type="ORF">GA0061080_101762</name>
</gene>
<dbReference type="PANTHER" id="PTHR11431">
    <property type="entry name" value="FERRITIN"/>
    <property type="match status" value="1"/>
</dbReference>
<feature type="domain" description="Ferritin-like diiron" evidence="8">
    <location>
        <begin position="1"/>
        <end position="145"/>
    </location>
</feature>
<dbReference type="InterPro" id="IPR001519">
    <property type="entry name" value="Ferritin"/>
</dbReference>
<dbReference type="InterPro" id="IPR009040">
    <property type="entry name" value="Ferritin-like_diiron"/>
</dbReference>
<dbReference type="FunFam" id="1.20.1260.10:FF:000001">
    <property type="entry name" value="Non-heme ferritin"/>
    <property type="match status" value="1"/>
</dbReference>
<dbReference type="GO" id="GO:0008199">
    <property type="term" value="F:ferric iron binding"/>
    <property type="evidence" value="ECO:0007669"/>
    <property type="project" value="InterPro"/>
</dbReference>
<comment type="catalytic activity">
    <reaction evidence="7">
        <text>4 Fe(2+) + O2 + 6 H2O = 4 iron(III) oxide-hydroxide + 12 H(+)</text>
        <dbReference type="Rhea" id="RHEA:11972"/>
        <dbReference type="ChEBI" id="CHEBI:15377"/>
        <dbReference type="ChEBI" id="CHEBI:15378"/>
        <dbReference type="ChEBI" id="CHEBI:15379"/>
        <dbReference type="ChEBI" id="CHEBI:29033"/>
        <dbReference type="ChEBI" id="CHEBI:78619"/>
        <dbReference type="EC" id="1.16.3.2"/>
    </reaction>
</comment>
<dbReference type="GO" id="GO:0008198">
    <property type="term" value="F:ferrous iron binding"/>
    <property type="evidence" value="ECO:0007669"/>
    <property type="project" value="TreeGrafter"/>
</dbReference>
<dbReference type="RefSeq" id="WP_091122678.1">
    <property type="nucleotide sequence ID" value="NZ_FMBA01000017.1"/>
</dbReference>
<sequence length="172" mass="20293">MLTKEMVKKLNDQLNLEFYSSNLYLQMSAWCDDQNFPSFGKFLRDHAGEERQHMERLFDYVLDCGSLALIGKIDAPESKFKSLLEVFQVAYKHELKITKEINELVDYALTQKDFSTFNFLQWYVSEQHEEEKLFKSIVDKLELVGENKRDLFFMDKDFNKTLSESGLLSTNE</sequence>
<comment type="similarity">
    <text evidence="1 7">Belongs to the ferritin family. Prokaryotic subfamily.</text>
</comment>
<evidence type="ECO:0000256" key="1">
    <source>
        <dbReference type="ARBA" id="ARBA00006950"/>
    </source>
</evidence>
<feature type="binding site" evidence="6">
    <location>
        <position position="50"/>
    </location>
    <ligand>
        <name>Fe cation</name>
        <dbReference type="ChEBI" id="CHEBI:24875"/>
        <label>1</label>
    </ligand>
</feature>
<dbReference type="CDD" id="cd01055">
    <property type="entry name" value="Nonheme_Ferritin"/>
    <property type="match status" value="1"/>
</dbReference>
<accession>A0A1C4B7K8</accession>
<dbReference type="InterPro" id="IPR041719">
    <property type="entry name" value="Ferritin_prok"/>
</dbReference>
<dbReference type="GO" id="GO:0042802">
    <property type="term" value="F:identical protein binding"/>
    <property type="evidence" value="ECO:0007669"/>
    <property type="project" value="UniProtKB-ARBA"/>
</dbReference>
<comment type="subcellular location">
    <subcellularLocation>
        <location evidence="7">Cytoplasm</location>
    </subcellularLocation>
</comment>
<evidence type="ECO:0000256" key="6">
    <source>
        <dbReference type="PIRSR" id="PIRSR601519-1"/>
    </source>
</evidence>
<dbReference type="Pfam" id="PF00210">
    <property type="entry name" value="Ferritin"/>
    <property type="match status" value="1"/>
</dbReference>
<evidence type="ECO:0000313" key="10">
    <source>
        <dbReference type="Proteomes" id="UP000199698"/>
    </source>
</evidence>
<keyword evidence="7" id="KW-0963">Cytoplasm</keyword>
<feature type="binding site" evidence="6">
    <location>
        <position position="94"/>
    </location>
    <ligand>
        <name>Fe cation</name>
        <dbReference type="ChEBI" id="CHEBI:24875"/>
        <label>1</label>
    </ligand>
</feature>
<dbReference type="InterPro" id="IPR009078">
    <property type="entry name" value="Ferritin-like_SF"/>
</dbReference>
<dbReference type="PROSITE" id="PS50905">
    <property type="entry name" value="FERRITIN_LIKE"/>
    <property type="match status" value="1"/>
</dbReference>
<reference evidence="10" key="1">
    <citation type="submission" date="2016-08" db="EMBL/GenBank/DDBJ databases">
        <authorList>
            <person name="Varghese N."/>
            <person name="Submissions Spin"/>
        </authorList>
    </citation>
    <scope>NUCLEOTIDE SEQUENCE [LARGE SCALE GENOMIC DNA]</scope>
    <source>
        <strain evidence="10">R-53144</strain>
    </source>
</reference>
<dbReference type="STRING" id="1798183.GA0061080_101762"/>
<dbReference type="EMBL" id="FMBA01000017">
    <property type="protein sequence ID" value="SCC02820.1"/>
    <property type="molecule type" value="Genomic_DNA"/>
</dbReference>
<dbReference type="GO" id="GO:0005829">
    <property type="term" value="C:cytosol"/>
    <property type="evidence" value="ECO:0007669"/>
    <property type="project" value="TreeGrafter"/>
</dbReference>
<evidence type="ECO:0000256" key="3">
    <source>
        <dbReference type="ARBA" id="ARBA00022723"/>
    </source>
</evidence>
<dbReference type="InterPro" id="IPR012347">
    <property type="entry name" value="Ferritin-like"/>
</dbReference>
<dbReference type="AlphaFoldDB" id="A0A1C4B7K8"/>
<dbReference type="GO" id="GO:0006826">
    <property type="term" value="P:iron ion transport"/>
    <property type="evidence" value="ECO:0007669"/>
    <property type="project" value="InterPro"/>
</dbReference>
<feature type="binding site" evidence="6">
    <location>
        <position position="127"/>
    </location>
    <ligand>
        <name>Fe cation</name>
        <dbReference type="ChEBI" id="CHEBI:24875"/>
        <label>1</label>
    </ligand>
</feature>
<evidence type="ECO:0000256" key="5">
    <source>
        <dbReference type="ARBA" id="ARBA00023004"/>
    </source>
</evidence>
<name>A0A1C4B7K8_9GAMM</name>
<evidence type="ECO:0000256" key="4">
    <source>
        <dbReference type="ARBA" id="ARBA00023002"/>
    </source>
</evidence>
<evidence type="ECO:0000256" key="7">
    <source>
        <dbReference type="RuleBase" id="RU361145"/>
    </source>
</evidence>
<organism evidence="9 10">
    <name type="scientific">Gilliamella intestini</name>
    <dbReference type="NCBI Taxonomy" id="1798183"/>
    <lineage>
        <taxon>Bacteria</taxon>
        <taxon>Pseudomonadati</taxon>
        <taxon>Pseudomonadota</taxon>
        <taxon>Gammaproteobacteria</taxon>
        <taxon>Orbales</taxon>
        <taxon>Orbaceae</taxon>
        <taxon>Gilliamella</taxon>
    </lineage>
</organism>
<evidence type="ECO:0000259" key="8">
    <source>
        <dbReference type="PROSITE" id="PS50905"/>
    </source>
</evidence>
<dbReference type="SUPFAM" id="SSF47240">
    <property type="entry name" value="Ferritin-like"/>
    <property type="match status" value="1"/>
</dbReference>
<feature type="binding site" evidence="6">
    <location>
        <position position="17"/>
    </location>
    <ligand>
        <name>Fe cation</name>
        <dbReference type="ChEBI" id="CHEBI:24875"/>
        <label>1</label>
    </ligand>
</feature>
<keyword evidence="2 7" id="KW-0409">Iron storage</keyword>
<dbReference type="NCBIfam" id="NF007638">
    <property type="entry name" value="PRK10304.1"/>
    <property type="match status" value="1"/>
</dbReference>
<keyword evidence="10" id="KW-1185">Reference proteome</keyword>
<keyword evidence="3 6" id="KW-0479">Metal-binding</keyword>
<dbReference type="Proteomes" id="UP000199698">
    <property type="component" value="Unassembled WGS sequence"/>
</dbReference>
<evidence type="ECO:0000313" key="9">
    <source>
        <dbReference type="EMBL" id="SCC02820.1"/>
    </source>
</evidence>
<keyword evidence="5 6" id="KW-0408">Iron</keyword>
<dbReference type="Gene3D" id="1.20.1260.10">
    <property type="match status" value="1"/>
</dbReference>
<keyword evidence="4" id="KW-0560">Oxidoreductase</keyword>
<dbReference type="InterPro" id="IPR008331">
    <property type="entry name" value="Ferritin_DPS_dom"/>
</dbReference>
<protein>
    <recommendedName>
        <fullName evidence="7">Ferritin</fullName>
        <ecNumber evidence="7">1.16.3.2</ecNumber>
    </recommendedName>
</protein>
<dbReference type="PANTHER" id="PTHR11431:SF127">
    <property type="entry name" value="BACTERIAL NON-HEME FERRITIN"/>
    <property type="match status" value="1"/>
</dbReference>
<dbReference type="OrthoDB" id="9801481at2"/>
<comment type="function">
    <text evidence="7">Iron-storage protein.</text>
</comment>
<dbReference type="GO" id="GO:0006879">
    <property type="term" value="P:intracellular iron ion homeostasis"/>
    <property type="evidence" value="ECO:0007669"/>
    <property type="project" value="UniProtKB-KW"/>
</dbReference>
<dbReference type="GO" id="GO:0004322">
    <property type="term" value="F:ferroxidase activity"/>
    <property type="evidence" value="ECO:0007669"/>
    <property type="project" value="TreeGrafter"/>
</dbReference>
<dbReference type="EC" id="1.16.3.2" evidence="7"/>
<evidence type="ECO:0000256" key="2">
    <source>
        <dbReference type="ARBA" id="ARBA00022434"/>
    </source>
</evidence>